<dbReference type="EMBL" id="JBHTJH010000004">
    <property type="protein sequence ID" value="MFD0861813.1"/>
    <property type="molecule type" value="Genomic_DNA"/>
</dbReference>
<dbReference type="Proteomes" id="UP001596978">
    <property type="component" value="Unassembled WGS sequence"/>
</dbReference>
<reference evidence="2" key="1">
    <citation type="journal article" date="2019" name="Int. J. Syst. Evol. Microbiol.">
        <title>The Global Catalogue of Microorganisms (GCM) 10K type strain sequencing project: providing services to taxonomists for standard genome sequencing and annotation.</title>
        <authorList>
            <consortium name="The Broad Institute Genomics Platform"/>
            <consortium name="The Broad Institute Genome Sequencing Center for Infectious Disease"/>
            <person name="Wu L."/>
            <person name="Ma J."/>
        </authorList>
    </citation>
    <scope>NUCLEOTIDE SEQUENCE [LARGE SCALE GENOMIC DNA]</scope>
    <source>
        <strain evidence="2">CCUG 62952</strain>
    </source>
</reference>
<proteinExistence type="predicted"/>
<comment type="caution">
    <text evidence="1">The sequence shown here is derived from an EMBL/GenBank/DDBJ whole genome shotgun (WGS) entry which is preliminary data.</text>
</comment>
<evidence type="ECO:0000313" key="1">
    <source>
        <dbReference type="EMBL" id="MFD0861813.1"/>
    </source>
</evidence>
<gene>
    <name evidence="1" type="ORF">ACFQ1M_06310</name>
</gene>
<dbReference type="RefSeq" id="WP_386405536.1">
    <property type="nucleotide sequence ID" value="NZ_JBHTJH010000004.1"/>
</dbReference>
<dbReference type="PANTHER" id="PTHR34301:SF8">
    <property type="entry name" value="ATPASE DOMAIN-CONTAINING PROTEIN"/>
    <property type="match status" value="1"/>
</dbReference>
<protein>
    <recommendedName>
        <fullName evidence="3">ATP-binding protein</fullName>
    </recommendedName>
</protein>
<evidence type="ECO:0008006" key="3">
    <source>
        <dbReference type="Google" id="ProtNLM"/>
    </source>
</evidence>
<name>A0ABW3CYV6_9FLAO</name>
<accession>A0ABW3CYV6</accession>
<keyword evidence="2" id="KW-1185">Reference proteome</keyword>
<organism evidence="1 2">
    <name type="scientific">Sungkyunkwania multivorans</name>
    <dbReference type="NCBI Taxonomy" id="1173618"/>
    <lineage>
        <taxon>Bacteria</taxon>
        <taxon>Pseudomonadati</taxon>
        <taxon>Bacteroidota</taxon>
        <taxon>Flavobacteriia</taxon>
        <taxon>Flavobacteriales</taxon>
        <taxon>Flavobacteriaceae</taxon>
        <taxon>Sungkyunkwania</taxon>
    </lineage>
</organism>
<dbReference type="SUPFAM" id="SSF52540">
    <property type="entry name" value="P-loop containing nucleoside triphosphate hydrolases"/>
    <property type="match status" value="1"/>
</dbReference>
<dbReference type="Gene3D" id="3.40.50.300">
    <property type="entry name" value="P-loop containing nucleotide triphosphate hydrolases"/>
    <property type="match status" value="1"/>
</dbReference>
<dbReference type="PANTHER" id="PTHR34301">
    <property type="entry name" value="DNA-BINDING PROTEIN-RELATED"/>
    <property type="match status" value="1"/>
</dbReference>
<evidence type="ECO:0000313" key="2">
    <source>
        <dbReference type="Proteomes" id="UP001596978"/>
    </source>
</evidence>
<dbReference type="InterPro" id="IPR027417">
    <property type="entry name" value="P-loop_NTPase"/>
</dbReference>
<sequence>MSDKLQPGIHRNIDLNKAGFFRSEKHLVWQLKQLWFVTFAKYQNFKGSDYSFAFLRPTERIQEAFRLEREILVIMLRYDTFDTRILDFVDKLMFEYTNRLDKLCFLLVSNDQNIQEKIKELTLREPESRIIVPYHYDEFFQENTQETIWNRLKEHFYGRDLFSFESPLQNDTYFFGRNEFVHFFYDKYRTGENSGLFGLRKIGKTSVLYALERQLIARDEFSIFIDCQDPSLHKRRWYETIEYIMHRISTKLKSKFNYEIDLETDYSEKNASSSFVSDLKKAYKTLNNKRLLIIFDEIENLTFSLSSTEHWKSGEDYMSFWQTIRSAYQANNYLFSFLISGVNPKIIETGEVNGFDNPIYRMITPKYLNFFNVEQVKEMVSTIGNYMGITYDEEIYTYLTEEFGGHPFLIRQVCSFMHNDLTKSRPTRATKFYYKSKKKIFDKRLVDYIDLIIQVLKNWYPEEYELLEHFALGKANLKTSESDIITEHLIGYNLLEKDNDNYFIKIDIIRDYIKNKTQKVPADISTSDKWKKITEKRGLGEQKLRELIKLNLKLQFGNVKGRIEFLKIIDSSSRRFERLSALNLDEILDGKNEIYLDDLKKFVLQKWNIFEKVFIDKQLFDIYLTLINRHRVDAHAKEINNDDFQAVLIASNWLLEKLNEILK</sequence>